<evidence type="ECO:0000259" key="3">
    <source>
        <dbReference type="PROSITE" id="PS01124"/>
    </source>
</evidence>
<evidence type="ECO:0000256" key="1">
    <source>
        <dbReference type="ARBA" id="ARBA00023015"/>
    </source>
</evidence>
<dbReference type="STRING" id="1280847.SAMN04488036_1109"/>
<dbReference type="PANTHER" id="PTHR43130">
    <property type="entry name" value="ARAC-FAMILY TRANSCRIPTIONAL REGULATOR"/>
    <property type="match status" value="1"/>
</dbReference>
<keyword evidence="2" id="KW-0804">Transcription</keyword>
<keyword evidence="1" id="KW-0805">Transcription regulation</keyword>
<dbReference type="GO" id="GO:0043565">
    <property type="term" value="F:sequence-specific DNA binding"/>
    <property type="evidence" value="ECO:0007669"/>
    <property type="project" value="InterPro"/>
</dbReference>
<dbReference type="PANTHER" id="PTHR43130:SF3">
    <property type="entry name" value="HTH-TYPE TRANSCRIPTIONAL REGULATOR RV1931C"/>
    <property type="match status" value="1"/>
</dbReference>
<dbReference type="InterPro" id="IPR002818">
    <property type="entry name" value="DJ-1/PfpI"/>
</dbReference>
<reference evidence="5" key="1">
    <citation type="submission" date="2016-10" db="EMBL/GenBank/DDBJ databases">
        <authorList>
            <person name="Varghese N."/>
            <person name="Submissions S."/>
        </authorList>
    </citation>
    <scope>NUCLEOTIDE SEQUENCE [LARGE SCALE GENOMIC DNA]</scope>
    <source>
        <strain evidence="5">DSM 28453</strain>
    </source>
</reference>
<name>A0A1I4GUN5_9RHOB</name>
<dbReference type="Pfam" id="PF12833">
    <property type="entry name" value="HTH_18"/>
    <property type="match status" value="1"/>
</dbReference>
<dbReference type="InterPro" id="IPR029062">
    <property type="entry name" value="Class_I_gatase-like"/>
</dbReference>
<organism evidence="4 5">
    <name type="scientific">Shimia haliotis</name>
    <dbReference type="NCBI Taxonomy" id="1280847"/>
    <lineage>
        <taxon>Bacteria</taxon>
        <taxon>Pseudomonadati</taxon>
        <taxon>Pseudomonadota</taxon>
        <taxon>Alphaproteobacteria</taxon>
        <taxon>Rhodobacterales</taxon>
        <taxon>Roseobacteraceae</taxon>
    </lineage>
</organism>
<dbReference type="SUPFAM" id="SSF46689">
    <property type="entry name" value="Homeodomain-like"/>
    <property type="match status" value="2"/>
</dbReference>
<dbReference type="AlphaFoldDB" id="A0A1I4GUN5"/>
<dbReference type="Gene3D" id="1.10.10.60">
    <property type="entry name" value="Homeodomain-like"/>
    <property type="match status" value="1"/>
</dbReference>
<dbReference type="InterPro" id="IPR009057">
    <property type="entry name" value="Homeodomain-like_sf"/>
</dbReference>
<dbReference type="PROSITE" id="PS01124">
    <property type="entry name" value="HTH_ARAC_FAMILY_2"/>
    <property type="match status" value="1"/>
</dbReference>
<proteinExistence type="predicted"/>
<dbReference type="EMBL" id="FOSZ01000010">
    <property type="protein sequence ID" value="SFL33734.1"/>
    <property type="molecule type" value="Genomic_DNA"/>
</dbReference>
<dbReference type="Gene3D" id="3.40.50.880">
    <property type="match status" value="1"/>
</dbReference>
<dbReference type="InterPro" id="IPR052158">
    <property type="entry name" value="INH-QAR"/>
</dbReference>
<dbReference type="Pfam" id="PF01965">
    <property type="entry name" value="DJ-1_PfpI"/>
    <property type="match status" value="1"/>
</dbReference>
<dbReference type="SMART" id="SM00342">
    <property type="entry name" value="HTH_ARAC"/>
    <property type="match status" value="1"/>
</dbReference>
<evidence type="ECO:0000256" key="2">
    <source>
        <dbReference type="ARBA" id="ARBA00023163"/>
    </source>
</evidence>
<evidence type="ECO:0000313" key="4">
    <source>
        <dbReference type="EMBL" id="SFL33734.1"/>
    </source>
</evidence>
<dbReference type="GO" id="GO:0003700">
    <property type="term" value="F:DNA-binding transcription factor activity"/>
    <property type="evidence" value="ECO:0007669"/>
    <property type="project" value="InterPro"/>
</dbReference>
<sequence>MHFAIYEVYMTKFEETGIFRPNPNALNTAILVLDDCNTLSFAAAVDPMRAANRRAAKPLFNWTFYTANGHPAALTSGLEITGSAISKLVACDLLLVVAGFRLEEHATPSLLASLRRIARQGTTIAGIDGGPWLLARAGLLDGETATTHWEDLEEFATRFPQVNTRRDRFCVSDRFATSGGAAPCIDMMLHLIATRFGEPLARRVGGAFLYDPLPAGSQTLTSAPRKVRRNPRLARALEHMEATLSDPLPIPQIAAHVGLSLRALELRFQAHLGQSPKAAYLQMRLEEALRLATDTSLPVRDIALATGFNAPATFARAFKSAHGQSVRDLRAQSA</sequence>
<dbReference type="SUPFAM" id="SSF52317">
    <property type="entry name" value="Class I glutamine amidotransferase-like"/>
    <property type="match status" value="1"/>
</dbReference>
<feature type="domain" description="HTH araC/xylS-type" evidence="3">
    <location>
        <begin position="234"/>
        <end position="332"/>
    </location>
</feature>
<dbReference type="Proteomes" id="UP000198851">
    <property type="component" value="Unassembled WGS sequence"/>
</dbReference>
<keyword evidence="5" id="KW-1185">Reference proteome</keyword>
<evidence type="ECO:0000313" key="5">
    <source>
        <dbReference type="Proteomes" id="UP000198851"/>
    </source>
</evidence>
<gene>
    <name evidence="4" type="ORF">SAMN04488036_1109</name>
</gene>
<accession>A0A1I4GUN5</accession>
<dbReference type="InterPro" id="IPR018060">
    <property type="entry name" value="HTH_AraC"/>
</dbReference>
<dbReference type="CDD" id="cd03136">
    <property type="entry name" value="GATase1_AraC_ArgR_like"/>
    <property type="match status" value="1"/>
</dbReference>
<protein>
    <submittedName>
        <fullName evidence="4">Transcriptional regulator, AraC family with amidase-like domain</fullName>
    </submittedName>
</protein>